<protein>
    <submittedName>
        <fullName evidence="2">Ino4p</fullName>
    </submittedName>
</protein>
<dbReference type="EMBL" id="AGVY01000353">
    <property type="protein sequence ID" value="EHN00378.1"/>
    <property type="molecule type" value="Genomic_DNA"/>
</dbReference>
<sequence length="154" mass="17989">MTNDIKGIQAIQPDLSDIKEVKAELVNVKKRKRRTKKINKLTDGQIRINHVSSEKKRRELERAIFDELVAVVPDLQPQESRSELIIYLKSLSYLSWLYERNERLREEIVTKRVTRSGSSNSSAVEQQNGDLYDLIPKELIWELGNEKNRSINQE</sequence>
<evidence type="ECO:0000259" key="1">
    <source>
        <dbReference type="PROSITE" id="PS50888"/>
    </source>
</evidence>
<name>H0H0Q8_SACCK</name>
<dbReference type="InterPro" id="IPR036638">
    <property type="entry name" value="HLH_DNA-bd_sf"/>
</dbReference>
<keyword evidence="3" id="KW-1185">Reference proteome</keyword>
<dbReference type="FunFam" id="4.10.280.10:FF:000128">
    <property type="entry name" value="Basic helix-loop-helix protein"/>
    <property type="match status" value="1"/>
</dbReference>
<dbReference type="OrthoDB" id="5778525at2759"/>
<gene>
    <name evidence="2" type="ORF">VIN7_9766</name>
</gene>
<organism evidence="2 3">
    <name type="scientific">Saccharomyces cerevisiae x Saccharomyces kudriavzevii (strain VIN7)</name>
    <name type="common">Yeast</name>
    <dbReference type="NCBI Taxonomy" id="1095631"/>
    <lineage>
        <taxon>Eukaryota</taxon>
        <taxon>Fungi</taxon>
        <taxon>Dikarya</taxon>
        <taxon>Ascomycota</taxon>
        <taxon>Saccharomycotina</taxon>
        <taxon>Saccharomycetes</taxon>
        <taxon>Saccharomycetales</taxon>
        <taxon>Saccharomycetaceae</taxon>
        <taxon>Saccharomyces</taxon>
    </lineage>
</organism>
<dbReference type="Pfam" id="PF23181">
    <property type="entry name" value="bHLH_INO4"/>
    <property type="match status" value="1"/>
</dbReference>
<dbReference type="InterPro" id="IPR057072">
    <property type="entry name" value="bHLH_INO4"/>
</dbReference>
<evidence type="ECO:0000313" key="2">
    <source>
        <dbReference type="EMBL" id="EHN00378.1"/>
    </source>
</evidence>
<accession>H0H0Q8</accession>
<dbReference type="CDD" id="cd11403">
    <property type="entry name" value="bHLH_scINO4_like"/>
    <property type="match status" value="1"/>
</dbReference>
<dbReference type="PROSITE" id="PS50888">
    <property type="entry name" value="BHLH"/>
    <property type="match status" value="1"/>
</dbReference>
<dbReference type="AlphaFoldDB" id="H0H0Q8"/>
<dbReference type="InterPro" id="IPR011598">
    <property type="entry name" value="bHLH_dom"/>
</dbReference>
<proteinExistence type="predicted"/>
<dbReference type="Gene3D" id="4.10.280.10">
    <property type="entry name" value="Helix-loop-helix DNA-binding domain"/>
    <property type="match status" value="1"/>
</dbReference>
<dbReference type="SUPFAM" id="SSF47459">
    <property type="entry name" value="HLH, helix-loop-helix DNA-binding domain"/>
    <property type="match status" value="1"/>
</dbReference>
<reference evidence="2 3" key="1">
    <citation type="journal article" date="2012" name="FEMS Yeast Res.">
        <title>The genome sequence of the wine yeast VIN7 reveals an allotriploid hybrid genome with Saccharomyces cerevisiae and Saccharomyces kudriavzevii origins.</title>
        <authorList>
            <person name="Borneman A.R."/>
            <person name="Desany B.A."/>
            <person name="Riches D."/>
            <person name="Affourtit J.P."/>
            <person name="Forgan A.H."/>
            <person name="Pretorius I.S."/>
            <person name="Egholm M."/>
            <person name="Chambers P.J."/>
        </authorList>
    </citation>
    <scope>NUCLEOTIDE SEQUENCE [LARGE SCALE GENOMIC DNA]</scope>
    <source>
        <strain evidence="2 3">VIN7</strain>
    </source>
</reference>
<dbReference type="SMART" id="SM00353">
    <property type="entry name" value="HLH"/>
    <property type="match status" value="1"/>
</dbReference>
<dbReference type="PhylomeDB" id="H0H0Q8"/>
<dbReference type="HOGENOM" id="CLU_145552_0_0_1"/>
<evidence type="ECO:0000313" key="3">
    <source>
        <dbReference type="Proteomes" id="UP000009009"/>
    </source>
</evidence>
<dbReference type="GO" id="GO:0046983">
    <property type="term" value="F:protein dimerization activity"/>
    <property type="evidence" value="ECO:0007669"/>
    <property type="project" value="InterPro"/>
</dbReference>
<comment type="caution">
    <text evidence="2">The sequence shown here is derived from an EMBL/GenBank/DDBJ whole genome shotgun (WGS) entry which is preliminary data.</text>
</comment>
<feature type="domain" description="BHLH" evidence="1">
    <location>
        <begin position="45"/>
        <end position="97"/>
    </location>
</feature>
<dbReference type="Proteomes" id="UP000009009">
    <property type="component" value="Unassembled WGS sequence"/>
</dbReference>